<dbReference type="PANTHER" id="PTHR31345">
    <property type="entry name" value="CENTROMERE PROTEIN Q"/>
    <property type="match status" value="1"/>
</dbReference>
<name>A0AAV9RQ95_9TELE</name>
<keyword evidence="11" id="KW-1185">Reference proteome</keyword>
<proteinExistence type="inferred from homology"/>
<sequence length="285" mass="31968">MKPARGSNRPPTKAPNLKNKKKTGKAPGFTTNQNQEQSDDDEIIHSKPPRRRKGGAPSGSMKTKVQDSWKPMPVSTITAVENILDLSILATLALERTEKKESLEHLNIIKNRFLARCAQLKVPVQKQKDLVYSSQRHQEETKKSVLGKTTLNSLEEDLKAVVSVLERTQEQTESLQQTCSMLRDELEEEEEKAKQILQISDQGVLKLPSLPPQKEETTLESRLRKILPERDIETIARKLGAVLQEPAPTREAQVLLLQAEKHADHLFPSLNGGATRLDGVETHFS</sequence>
<evidence type="ECO:0000313" key="10">
    <source>
        <dbReference type="EMBL" id="KAK5611217.1"/>
    </source>
</evidence>
<evidence type="ECO:0000256" key="4">
    <source>
        <dbReference type="ARBA" id="ARBA00016397"/>
    </source>
</evidence>
<protein>
    <recommendedName>
        <fullName evidence="4">Centromere protein Q</fullName>
    </recommendedName>
</protein>
<dbReference type="EMBL" id="JAHHUM010001494">
    <property type="protein sequence ID" value="KAK5611217.1"/>
    <property type="molecule type" value="Genomic_DNA"/>
</dbReference>
<evidence type="ECO:0000256" key="8">
    <source>
        <dbReference type="SAM" id="Coils"/>
    </source>
</evidence>
<reference evidence="10 11" key="1">
    <citation type="submission" date="2021-06" db="EMBL/GenBank/DDBJ databases">
        <authorList>
            <person name="Palmer J.M."/>
        </authorList>
    </citation>
    <scope>NUCLEOTIDE SEQUENCE [LARGE SCALE GENOMIC DNA]</scope>
    <source>
        <strain evidence="10 11">MEX-2019</strain>
        <tissue evidence="10">Muscle</tissue>
    </source>
</reference>
<evidence type="ECO:0000256" key="5">
    <source>
        <dbReference type="ARBA" id="ARBA00022454"/>
    </source>
</evidence>
<gene>
    <name evidence="10" type="ORF">CRENBAI_020262</name>
</gene>
<comment type="caution">
    <text evidence="10">The sequence shown here is derived from an EMBL/GenBank/DDBJ whole genome shotgun (WGS) entry which is preliminary data.</text>
</comment>
<dbReference type="PANTHER" id="PTHR31345:SF3">
    <property type="entry name" value="CENTROMERE PROTEIN Q"/>
    <property type="match status" value="1"/>
</dbReference>
<comment type="similarity">
    <text evidence="3">Belongs to the CENP-Q/OKP1 family.</text>
</comment>
<dbReference type="InterPro" id="IPR025212">
    <property type="entry name" value="CAD_CENP-Q"/>
</dbReference>
<comment type="subcellular location">
    <subcellularLocation>
        <location evidence="2">Chromosome</location>
        <location evidence="2">Centromere</location>
    </subcellularLocation>
    <subcellularLocation>
        <location evidence="1">Nucleus</location>
    </subcellularLocation>
</comment>
<evidence type="ECO:0000256" key="6">
    <source>
        <dbReference type="ARBA" id="ARBA00023242"/>
    </source>
</evidence>
<dbReference type="GO" id="GO:0005634">
    <property type="term" value="C:nucleus"/>
    <property type="evidence" value="ECO:0007669"/>
    <property type="project" value="UniProtKB-SubCell"/>
</dbReference>
<evidence type="ECO:0000313" key="11">
    <source>
        <dbReference type="Proteomes" id="UP001311232"/>
    </source>
</evidence>
<feature type="coiled-coil region" evidence="8">
    <location>
        <begin position="151"/>
        <end position="199"/>
    </location>
</feature>
<keyword evidence="7" id="KW-0137">Centromere</keyword>
<keyword evidence="8" id="KW-0175">Coiled coil</keyword>
<keyword evidence="6" id="KW-0539">Nucleus</keyword>
<evidence type="ECO:0000256" key="3">
    <source>
        <dbReference type="ARBA" id="ARBA00008191"/>
    </source>
</evidence>
<evidence type="ECO:0000256" key="9">
    <source>
        <dbReference type="SAM" id="MobiDB-lite"/>
    </source>
</evidence>
<evidence type="ECO:0000256" key="1">
    <source>
        <dbReference type="ARBA" id="ARBA00004123"/>
    </source>
</evidence>
<keyword evidence="5" id="KW-0158">Chromosome</keyword>
<accession>A0AAV9RQ95</accession>
<evidence type="ECO:0000256" key="2">
    <source>
        <dbReference type="ARBA" id="ARBA00004584"/>
    </source>
</evidence>
<dbReference type="GO" id="GO:0000775">
    <property type="term" value="C:chromosome, centromeric region"/>
    <property type="evidence" value="ECO:0007669"/>
    <property type="project" value="UniProtKB-SubCell"/>
</dbReference>
<dbReference type="Pfam" id="PF13094">
    <property type="entry name" value="CENP-Q"/>
    <property type="match status" value="1"/>
</dbReference>
<dbReference type="AlphaFoldDB" id="A0AAV9RQ95"/>
<organism evidence="10 11">
    <name type="scientific">Crenichthys baileyi</name>
    <name type="common">White River springfish</name>
    <dbReference type="NCBI Taxonomy" id="28760"/>
    <lineage>
        <taxon>Eukaryota</taxon>
        <taxon>Metazoa</taxon>
        <taxon>Chordata</taxon>
        <taxon>Craniata</taxon>
        <taxon>Vertebrata</taxon>
        <taxon>Euteleostomi</taxon>
        <taxon>Actinopterygii</taxon>
        <taxon>Neopterygii</taxon>
        <taxon>Teleostei</taxon>
        <taxon>Neoteleostei</taxon>
        <taxon>Acanthomorphata</taxon>
        <taxon>Ovalentaria</taxon>
        <taxon>Atherinomorphae</taxon>
        <taxon>Cyprinodontiformes</taxon>
        <taxon>Goodeidae</taxon>
        <taxon>Crenichthys</taxon>
    </lineage>
</organism>
<evidence type="ECO:0000256" key="7">
    <source>
        <dbReference type="ARBA" id="ARBA00023328"/>
    </source>
</evidence>
<dbReference type="Proteomes" id="UP001311232">
    <property type="component" value="Unassembled WGS sequence"/>
</dbReference>
<feature type="region of interest" description="Disordered" evidence="9">
    <location>
        <begin position="1"/>
        <end position="69"/>
    </location>
</feature>